<keyword evidence="5" id="KW-0720">Serine protease</keyword>
<evidence type="ECO:0000256" key="6">
    <source>
        <dbReference type="RuleBase" id="RU003567"/>
    </source>
</evidence>
<dbReference type="PANTHER" id="PTHR10381:SF70">
    <property type="entry name" value="ATP-DEPENDENT CLP PROTEASE PROTEOLYTIC SUBUNIT"/>
    <property type="match status" value="1"/>
</dbReference>
<evidence type="ECO:0000313" key="7">
    <source>
        <dbReference type="EMBL" id="PAV30185.1"/>
    </source>
</evidence>
<evidence type="ECO:0000256" key="2">
    <source>
        <dbReference type="ARBA" id="ARBA00022490"/>
    </source>
</evidence>
<dbReference type="AlphaFoldDB" id="A0A2A2IGC9"/>
<dbReference type="InterPro" id="IPR029045">
    <property type="entry name" value="ClpP/crotonase-like_dom_sf"/>
</dbReference>
<dbReference type="GO" id="GO:0004252">
    <property type="term" value="F:serine-type endopeptidase activity"/>
    <property type="evidence" value="ECO:0007669"/>
    <property type="project" value="InterPro"/>
</dbReference>
<evidence type="ECO:0000256" key="5">
    <source>
        <dbReference type="ARBA" id="ARBA00022825"/>
    </source>
</evidence>
<keyword evidence="3" id="KW-0645">Protease</keyword>
<dbReference type="Proteomes" id="UP000218887">
    <property type="component" value="Unassembled WGS sequence"/>
</dbReference>
<name>A0A2A2IGC9_9BACI</name>
<dbReference type="Gene3D" id="3.90.226.10">
    <property type="entry name" value="2-enoyl-CoA Hydratase, Chain A, domain 1"/>
    <property type="match status" value="1"/>
</dbReference>
<sequence>MLMSKEMYSKDYIAMLDETGSFEEYVFFDHLKNREIIINQQVDDSLVERAIMQILKWNKEDAEIPKNQPINIYLNSPGGDLYGGMVLAEVIQKSKIPVHGYLLGLSASMGGLLAIAFHKTFAYEHSNILLHDGSTFLQGSSNKVKDTIRFQEAKDDQVKRFVVDNTNITEEKYDSMSDREWWMTAQQAKEYGIVDEIL</sequence>
<reference evidence="7 8" key="1">
    <citation type="submission" date="2017-08" db="EMBL/GenBank/DDBJ databases">
        <title>Virgibacillus indicus sp. nov. and Virgibacillus profoundi sp. nov, two moderately halophilic bacteria isolated from marine sediment by using the Microfluidic Streak Plate.</title>
        <authorList>
            <person name="Xu B."/>
            <person name="Hu B."/>
            <person name="Wang J."/>
            <person name="Zhu Y."/>
            <person name="Huang L."/>
            <person name="Du W."/>
            <person name="Huang Y."/>
        </authorList>
    </citation>
    <scope>NUCLEOTIDE SEQUENCE [LARGE SCALE GENOMIC DNA]</scope>
    <source>
        <strain evidence="7 8">IO3-P3-H5</strain>
    </source>
</reference>
<keyword evidence="2" id="KW-0963">Cytoplasm</keyword>
<comment type="caution">
    <text evidence="7">The sequence shown here is derived from an EMBL/GenBank/DDBJ whole genome shotgun (WGS) entry which is preliminary data.</text>
</comment>
<protein>
    <recommendedName>
        <fullName evidence="6">ATP-dependent Clp protease proteolytic subunit</fullName>
    </recommendedName>
</protein>
<proteinExistence type="inferred from homology"/>
<evidence type="ECO:0000256" key="3">
    <source>
        <dbReference type="ARBA" id="ARBA00022670"/>
    </source>
</evidence>
<evidence type="ECO:0000256" key="4">
    <source>
        <dbReference type="ARBA" id="ARBA00022801"/>
    </source>
</evidence>
<evidence type="ECO:0000256" key="1">
    <source>
        <dbReference type="ARBA" id="ARBA00007039"/>
    </source>
</evidence>
<dbReference type="GO" id="GO:0004176">
    <property type="term" value="F:ATP-dependent peptidase activity"/>
    <property type="evidence" value="ECO:0007669"/>
    <property type="project" value="InterPro"/>
</dbReference>
<dbReference type="OrthoDB" id="2921574at2"/>
<dbReference type="EMBL" id="NPOA01000004">
    <property type="protein sequence ID" value="PAV30185.1"/>
    <property type="molecule type" value="Genomic_DNA"/>
</dbReference>
<dbReference type="InterPro" id="IPR023562">
    <property type="entry name" value="ClpP/TepA"/>
</dbReference>
<dbReference type="PANTHER" id="PTHR10381">
    <property type="entry name" value="ATP-DEPENDENT CLP PROTEASE PROTEOLYTIC SUBUNIT"/>
    <property type="match status" value="1"/>
</dbReference>
<dbReference type="PRINTS" id="PR00127">
    <property type="entry name" value="CLPPROTEASEP"/>
</dbReference>
<dbReference type="GO" id="GO:0006515">
    <property type="term" value="P:protein quality control for misfolded or incompletely synthesized proteins"/>
    <property type="evidence" value="ECO:0007669"/>
    <property type="project" value="TreeGrafter"/>
</dbReference>
<dbReference type="InterPro" id="IPR001907">
    <property type="entry name" value="ClpP"/>
</dbReference>
<dbReference type="SUPFAM" id="SSF52096">
    <property type="entry name" value="ClpP/crotonase"/>
    <property type="match status" value="1"/>
</dbReference>
<comment type="similarity">
    <text evidence="1 6">Belongs to the peptidase S14 family.</text>
</comment>
<dbReference type="CDD" id="cd07017">
    <property type="entry name" value="S14_ClpP_2"/>
    <property type="match status" value="1"/>
</dbReference>
<organism evidence="7 8">
    <name type="scientific">Virgibacillus profundi</name>
    <dbReference type="NCBI Taxonomy" id="2024555"/>
    <lineage>
        <taxon>Bacteria</taxon>
        <taxon>Bacillati</taxon>
        <taxon>Bacillota</taxon>
        <taxon>Bacilli</taxon>
        <taxon>Bacillales</taxon>
        <taxon>Bacillaceae</taxon>
        <taxon>Virgibacillus</taxon>
    </lineage>
</organism>
<accession>A0A2A2IGC9</accession>
<evidence type="ECO:0000313" key="8">
    <source>
        <dbReference type="Proteomes" id="UP000218887"/>
    </source>
</evidence>
<dbReference type="GO" id="GO:0051117">
    <property type="term" value="F:ATPase binding"/>
    <property type="evidence" value="ECO:0007669"/>
    <property type="project" value="TreeGrafter"/>
</dbReference>
<keyword evidence="4" id="KW-0378">Hydrolase</keyword>
<gene>
    <name evidence="7" type="ORF">CIL05_06875</name>
</gene>
<dbReference type="Pfam" id="PF00574">
    <property type="entry name" value="CLP_protease"/>
    <property type="match status" value="1"/>
</dbReference>
<keyword evidence="8" id="KW-1185">Reference proteome</keyword>
<dbReference type="GO" id="GO:0009368">
    <property type="term" value="C:endopeptidase Clp complex"/>
    <property type="evidence" value="ECO:0007669"/>
    <property type="project" value="TreeGrafter"/>
</dbReference>